<evidence type="ECO:0000256" key="1">
    <source>
        <dbReference type="SAM" id="MobiDB-lite"/>
    </source>
</evidence>
<evidence type="ECO:0000313" key="2">
    <source>
        <dbReference type="EMBL" id="KAH7065201.1"/>
    </source>
</evidence>
<sequence>MRHSRPRPPPVRLLLLFCRPRPPVAAEPAVAALSTLSPSPATSKTCLHLARLGAAHAAIPPPAALSAQAELSDPVCGPAAASSTRLPAERLHHAVRPPSRAVAVMRALQLVAPLRIRGSATGWRQGRRLTEAEPEGAWPQPS</sequence>
<dbReference type="EMBL" id="JAGTJR010000001">
    <property type="protein sequence ID" value="KAH7065201.1"/>
    <property type="molecule type" value="Genomic_DNA"/>
</dbReference>
<dbReference type="Proteomes" id="UP000774617">
    <property type="component" value="Unassembled WGS sequence"/>
</dbReference>
<proteinExistence type="predicted"/>
<accession>A0ABQ8GW11</accession>
<keyword evidence="3" id="KW-1185">Reference proteome</keyword>
<reference evidence="2 3" key="1">
    <citation type="journal article" date="2021" name="Nat. Commun.">
        <title>Genetic determinants of endophytism in the Arabidopsis root mycobiome.</title>
        <authorList>
            <person name="Mesny F."/>
            <person name="Miyauchi S."/>
            <person name="Thiergart T."/>
            <person name="Pickel B."/>
            <person name="Atanasova L."/>
            <person name="Karlsson M."/>
            <person name="Huettel B."/>
            <person name="Barry K.W."/>
            <person name="Haridas S."/>
            <person name="Chen C."/>
            <person name="Bauer D."/>
            <person name="Andreopoulos W."/>
            <person name="Pangilinan J."/>
            <person name="LaButti K."/>
            <person name="Riley R."/>
            <person name="Lipzen A."/>
            <person name="Clum A."/>
            <person name="Drula E."/>
            <person name="Henrissat B."/>
            <person name="Kohler A."/>
            <person name="Grigoriev I.V."/>
            <person name="Martin F.M."/>
            <person name="Hacquard S."/>
        </authorList>
    </citation>
    <scope>NUCLEOTIDE SEQUENCE [LARGE SCALE GENOMIC DNA]</scope>
    <source>
        <strain evidence="2 3">MPI-SDFR-AT-0080</strain>
    </source>
</reference>
<name>A0ABQ8GW11_9PEZI</name>
<organism evidence="2 3">
    <name type="scientific">Macrophomina phaseolina</name>
    <dbReference type="NCBI Taxonomy" id="35725"/>
    <lineage>
        <taxon>Eukaryota</taxon>
        <taxon>Fungi</taxon>
        <taxon>Dikarya</taxon>
        <taxon>Ascomycota</taxon>
        <taxon>Pezizomycotina</taxon>
        <taxon>Dothideomycetes</taxon>
        <taxon>Dothideomycetes incertae sedis</taxon>
        <taxon>Botryosphaeriales</taxon>
        <taxon>Botryosphaeriaceae</taxon>
        <taxon>Macrophomina</taxon>
    </lineage>
</organism>
<gene>
    <name evidence="2" type="ORF">B0J12DRAFT_749394</name>
</gene>
<comment type="caution">
    <text evidence="2">The sequence shown here is derived from an EMBL/GenBank/DDBJ whole genome shotgun (WGS) entry which is preliminary data.</text>
</comment>
<protein>
    <submittedName>
        <fullName evidence="2">Uncharacterized protein</fullName>
    </submittedName>
</protein>
<evidence type="ECO:0000313" key="3">
    <source>
        <dbReference type="Proteomes" id="UP000774617"/>
    </source>
</evidence>
<feature type="region of interest" description="Disordered" evidence="1">
    <location>
        <begin position="67"/>
        <end position="90"/>
    </location>
</feature>